<sequence length="62" mass="7358">MIIKDTRSSHLDEHLKNNSETNSNEDKEMLENIKVTIEMNKEVIEQNRKILESKKQKESTEE</sequence>
<gene>
    <name evidence="2" type="ORF">H9635_08065</name>
</gene>
<organism evidence="2 3">
    <name type="scientific">Solibacillus faecavium</name>
    <dbReference type="NCBI Taxonomy" id="2762221"/>
    <lineage>
        <taxon>Bacteria</taxon>
        <taxon>Bacillati</taxon>
        <taxon>Bacillota</taxon>
        <taxon>Bacilli</taxon>
        <taxon>Bacillales</taxon>
        <taxon>Caryophanaceae</taxon>
        <taxon>Solibacillus</taxon>
    </lineage>
</organism>
<evidence type="ECO:0000313" key="3">
    <source>
        <dbReference type="Proteomes" id="UP000619101"/>
    </source>
</evidence>
<name>A0ABR8XXM7_9BACL</name>
<feature type="compositionally biased region" description="Basic and acidic residues" evidence="1">
    <location>
        <begin position="1"/>
        <end position="17"/>
    </location>
</feature>
<reference evidence="2 3" key="1">
    <citation type="submission" date="2020-08" db="EMBL/GenBank/DDBJ databases">
        <title>A Genomic Blueprint of the Chicken Gut Microbiome.</title>
        <authorList>
            <person name="Gilroy R."/>
            <person name="Ravi A."/>
            <person name="Getino M."/>
            <person name="Pursley I."/>
            <person name="Horton D.L."/>
            <person name="Alikhan N.-F."/>
            <person name="Baker D."/>
            <person name="Gharbi K."/>
            <person name="Hall N."/>
            <person name="Watson M."/>
            <person name="Adriaenssens E.M."/>
            <person name="Foster-Nyarko E."/>
            <person name="Jarju S."/>
            <person name="Secka A."/>
            <person name="Antonio M."/>
            <person name="Oren A."/>
            <person name="Chaudhuri R."/>
            <person name="La Ragione R.M."/>
            <person name="Hildebrand F."/>
            <person name="Pallen M.J."/>
        </authorList>
    </citation>
    <scope>NUCLEOTIDE SEQUENCE [LARGE SCALE GENOMIC DNA]</scope>
    <source>
        <strain evidence="2 3">A46</strain>
    </source>
</reference>
<comment type="caution">
    <text evidence="2">The sequence shown here is derived from an EMBL/GenBank/DDBJ whole genome shotgun (WGS) entry which is preliminary data.</text>
</comment>
<dbReference type="RefSeq" id="WP_191699679.1">
    <property type="nucleotide sequence ID" value="NZ_JACSPZ010000003.1"/>
</dbReference>
<proteinExistence type="predicted"/>
<accession>A0ABR8XXM7</accession>
<evidence type="ECO:0000256" key="1">
    <source>
        <dbReference type="SAM" id="MobiDB-lite"/>
    </source>
</evidence>
<evidence type="ECO:0008006" key="4">
    <source>
        <dbReference type="Google" id="ProtNLM"/>
    </source>
</evidence>
<dbReference type="EMBL" id="JACSPZ010000003">
    <property type="protein sequence ID" value="MBD8036694.1"/>
    <property type="molecule type" value="Genomic_DNA"/>
</dbReference>
<dbReference type="Proteomes" id="UP000619101">
    <property type="component" value="Unassembled WGS sequence"/>
</dbReference>
<feature type="region of interest" description="Disordered" evidence="1">
    <location>
        <begin position="1"/>
        <end position="28"/>
    </location>
</feature>
<evidence type="ECO:0000313" key="2">
    <source>
        <dbReference type="EMBL" id="MBD8036694.1"/>
    </source>
</evidence>
<protein>
    <recommendedName>
        <fullName evidence="4">Multidrug transporter</fullName>
    </recommendedName>
</protein>
<keyword evidence="3" id="KW-1185">Reference proteome</keyword>